<dbReference type="InterPro" id="IPR046335">
    <property type="entry name" value="LacI/GalR-like_sensor"/>
</dbReference>
<evidence type="ECO:0000256" key="1">
    <source>
        <dbReference type="ARBA" id="ARBA00023015"/>
    </source>
</evidence>
<dbReference type="PANTHER" id="PTHR30146">
    <property type="entry name" value="LACI-RELATED TRANSCRIPTIONAL REPRESSOR"/>
    <property type="match status" value="1"/>
</dbReference>
<comment type="caution">
    <text evidence="5">The sequence shown here is derived from an EMBL/GenBank/DDBJ whole genome shotgun (WGS) entry which is preliminary data.</text>
</comment>
<protein>
    <submittedName>
        <fullName evidence="5">LacI family DNA-binding transcriptional regulator</fullName>
    </submittedName>
</protein>
<keyword evidence="3" id="KW-0804">Transcription</keyword>
<dbReference type="InterPro" id="IPR010982">
    <property type="entry name" value="Lambda_DNA-bd_dom_sf"/>
</dbReference>
<dbReference type="InterPro" id="IPR028082">
    <property type="entry name" value="Peripla_BP_I"/>
</dbReference>
<dbReference type="Gene3D" id="3.40.50.2300">
    <property type="match status" value="2"/>
</dbReference>
<dbReference type="SMART" id="SM00354">
    <property type="entry name" value="HTH_LACI"/>
    <property type="match status" value="1"/>
</dbReference>
<evidence type="ECO:0000256" key="3">
    <source>
        <dbReference type="ARBA" id="ARBA00023163"/>
    </source>
</evidence>
<evidence type="ECO:0000259" key="4">
    <source>
        <dbReference type="PROSITE" id="PS50932"/>
    </source>
</evidence>
<dbReference type="PROSITE" id="PS50932">
    <property type="entry name" value="HTH_LACI_2"/>
    <property type="match status" value="1"/>
</dbReference>
<sequence>MATEETNPVAKSGRKRAATRADVAALAGVSAQTVSRVVNNRTNVDPNTRAEVLAAMSVLGYRPNTAARALVTGQFRMIGVISFDLSAYGNARTLESISTAARRAGYSINLMGVEASTEKAVQEAFHELTVQAVDGIVVVQAQLLDTPTLRLPYGVPVVIIAGDEHQRYPVVDTNQAEGARLAVAHLLDLGHRTVWHVAGPQDSPSARQRAETWHATLKAAGAPVPPVSYGDWTAASGYQVGLRLADEAELTAVFAANDQMALGVIRALHERGRQVPHDVSVVGFDDIPDSDSFLPPLTTVHQEFEQVGQECIASLLHQINHDQQTPPRAEVQPRLVVRDSTATPRA</sequence>
<dbReference type="Gene3D" id="1.10.260.40">
    <property type="entry name" value="lambda repressor-like DNA-binding domains"/>
    <property type="match status" value="1"/>
</dbReference>
<dbReference type="CDD" id="cd01392">
    <property type="entry name" value="HTH_LacI"/>
    <property type="match status" value="1"/>
</dbReference>
<gene>
    <name evidence="5" type="ORF">ACFP3U_23800</name>
</gene>
<keyword evidence="2 5" id="KW-0238">DNA-binding</keyword>
<dbReference type="RefSeq" id="WP_380227662.1">
    <property type="nucleotide sequence ID" value="NZ_JBHSOF010000034.1"/>
</dbReference>
<evidence type="ECO:0000313" key="6">
    <source>
        <dbReference type="Proteomes" id="UP001595975"/>
    </source>
</evidence>
<dbReference type="CDD" id="cd01574">
    <property type="entry name" value="PBP1_LacI"/>
    <property type="match status" value="1"/>
</dbReference>
<evidence type="ECO:0000313" key="5">
    <source>
        <dbReference type="EMBL" id="MFC5665989.1"/>
    </source>
</evidence>
<proteinExistence type="predicted"/>
<dbReference type="PANTHER" id="PTHR30146:SF153">
    <property type="entry name" value="LACTOSE OPERON REPRESSOR"/>
    <property type="match status" value="1"/>
</dbReference>
<keyword evidence="1" id="KW-0805">Transcription regulation</keyword>
<keyword evidence="6" id="KW-1185">Reference proteome</keyword>
<dbReference type="InterPro" id="IPR000843">
    <property type="entry name" value="HTH_LacI"/>
</dbReference>
<dbReference type="Pfam" id="PF13377">
    <property type="entry name" value="Peripla_BP_3"/>
    <property type="match status" value="1"/>
</dbReference>
<dbReference type="SUPFAM" id="SSF53822">
    <property type="entry name" value="Periplasmic binding protein-like I"/>
    <property type="match status" value="1"/>
</dbReference>
<dbReference type="Proteomes" id="UP001595975">
    <property type="component" value="Unassembled WGS sequence"/>
</dbReference>
<dbReference type="Pfam" id="PF00356">
    <property type="entry name" value="LacI"/>
    <property type="match status" value="1"/>
</dbReference>
<evidence type="ECO:0000256" key="2">
    <source>
        <dbReference type="ARBA" id="ARBA00023125"/>
    </source>
</evidence>
<organism evidence="5 6">
    <name type="scientific">Kitasatospora misakiensis</name>
    <dbReference type="NCBI Taxonomy" id="67330"/>
    <lineage>
        <taxon>Bacteria</taxon>
        <taxon>Bacillati</taxon>
        <taxon>Actinomycetota</taxon>
        <taxon>Actinomycetes</taxon>
        <taxon>Kitasatosporales</taxon>
        <taxon>Streptomycetaceae</taxon>
        <taxon>Kitasatospora</taxon>
    </lineage>
</organism>
<dbReference type="GO" id="GO:0003677">
    <property type="term" value="F:DNA binding"/>
    <property type="evidence" value="ECO:0007669"/>
    <property type="project" value="UniProtKB-KW"/>
</dbReference>
<dbReference type="EMBL" id="JBHSOF010000034">
    <property type="protein sequence ID" value="MFC5665989.1"/>
    <property type="molecule type" value="Genomic_DNA"/>
</dbReference>
<feature type="domain" description="HTH lacI-type" evidence="4">
    <location>
        <begin position="18"/>
        <end position="72"/>
    </location>
</feature>
<accession>A0ABW0XAF4</accession>
<reference evidence="6" key="1">
    <citation type="journal article" date="2019" name="Int. J. Syst. Evol. Microbiol.">
        <title>The Global Catalogue of Microorganisms (GCM) 10K type strain sequencing project: providing services to taxonomists for standard genome sequencing and annotation.</title>
        <authorList>
            <consortium name="The Broad Institute Genomics Platform"/>
            <consortium name="The Broad Institute Genome Sequencing Center for Infectious Disease"/>
            <person name="Wu L."/>
            <person name="Ma J."/>
        </authorList>
    </citation>
    <scope>NUCLEOTIDE SEQUENCE [LARGE SCALE GENOMIC DNA]</scope>
    <source>
        <strain evidence="6">CGMCC 4.1437</strain>
    </source>
</reference>
<name>A0ABW0XAF4_9ACTN</name>
<dbReference type="SUPFAM" id="SSF47413">
    <property type="entry name" value="lambda repressor-like DNA-binding domains"/>
    <property type="match status" value="1"/>
</dbReference>